<dbReference type="InterPro" id="IPR036388">
    <property type="entry name" value="WH-like_DNA-bd_sf"/>
</dbReference>
<dbReference type="GO" id="GO:0003700">
    <property type="term" value="F:DNA-binding transcription factor activity"/>
    <property type="evidence" value="ECO:0007669"/>
    <property type="project" value="InterPro"/>
</dbReference>
<accession>A0A410GA36</accession>
<dbReference type="EMBL" id="CP022987">
    <property type="protein sequence ID" value="QAA93141.1"/>
    <property type="molecule type" value="Genomic_DNA"/>
</dbReference>
<dbReference type="InterPro" id="IPR000835">
    <property type="entry name" value="HTH_MarR-typ"/>
</dbReference>
<evidence type="ECO:0000259" key="1">
    <source>
        <dbReference type="PROSITE" id="PS50995"/>
    </source>
</evidence>
<dbReference type="Gene3D" id="1.10.10.10">
    <property type="entry name" value="Winged helix-like DNA-binding domain superfamily/Winged helix DNA-binding domain"/>
    <property type="match status" value="1"/>
</dbReference>
<dbReference type="PRINTS" id="PR00598">
    <property type="entry name" value="HTHMARR"/>
</dbReference>
<proteinExistence type="predicted"/>
<dbReference type="PANTHER" id="PTHR33164">
    <property type="entry name" value="TRANSCRIPTIONAL REGULATOR, MARR FAMILY"/>
    <property type="match status" value="1"/>
</dbReference>
<sequence>MNTGEGDPTVPGPSQRLNAQVAGVDYGVLDELVGYALRRAQIRIYQDFLETMAAWSITPPRFSAMTLLDANAGMKLTELANAMGIARSGAVQVVHALEKLGHVKRTDSAVDRRAHSLALTASGTAALRSIRRAIKQHDERISTRLSEDEKKELRRLLDLLG</sequence>
<dbReference type="PANTHER" id="PTHR33164:SF89">
    <property type="entry name" value="MARR FAMILY REGULATORY PROTEIN"/>
    <property type="match status" value="1"/>
</dbReference>
<dbReference type="SMART" id="SM00347">
    <property type="entry name" value="HTH_MARR"/>
    <property type="match status" value="1"/>
</dbReference>
<name>A0A410GA36_9BURK</name>
<gene>
    <name evidence="2" type="ORF">CKA81_04290</name>
</gene>
<feature type="domain" description="HTH marR-type" evidence="1">
    <location>
        <begin position="30"/>
        <end position="161"/>
    </location>
</feature>
<dbReference type="InterPro" id="IPR036390">
    <property type="entry name" value="WH_DNA-bd_sf"/>
</dbReference>
<dbReference type="PROSITE" id="PS50995">
    <property type="entry name" value="HTH_MARR_2"/>
    <property type="match status" value="1"/>
</dbReference>
<evidence type="ECO:0000313" key="3">
    <source>
        <dbReference type="Proteomes" id="UP000283474"/>
    </source>
</evidence>
<dbReference type="KEGG" id="pus:CKA81_04290"/>
<dbReference type="AlphaFoldDB" id="A0A410GA36"/>
<organism evidence="2 3">
    <name type="scientific">Pollutimonas thiosulfatoxidans</name>
    <dbReference type="NCBI Taxonomy" id="2028345"/>
    <lineage>
        <taxon>Bacteria</taxon>
        <taxon>Pseudomonadati</taxon>
        <taxon>Pseudomonadota</taxon>
        <taxon>Betaproteobacteria</taxon>
        <taxon>Burkholderiales</taxon>
        <taxon>Alcaligenaceae</taxon>
        <taxon>Pollutimonas</taxon>
    </lineage>
</organism>
<keyword evidence="3" id="KW-1185">Reference proteome</keyword>
<dbReference type="GO" id="GO:0006950">
    <property type="term" value="P:response to stress"/>
    <property type="evidence" value="ECO:0007669"/>
    <property type="project" value="TreeGrafter"/>
</dbReference>
<reference evidence="2 3" key="1">
    <citation type="submission" date="2017-08" db="EMBL/GenBank/DDBJ databases">
        <authorList>
            <person name="Park S.-J."/>
            <person name="Kim H."/>
        </authorList>
    </citation>
    <scope>NUCLEOTIDE SEQUENCE [LARGE SCALE GENOMIC DNA]</scope>
    <source>
        <strain evidence="3">ye3</strain>
    </source>
</reference>
<evidence type="ECO:0000313" key="2">
    <source>
        <dbReference type="EMBL" id="QAA93141.1"/>
    </source>
</evidence>
<protein>
    <submittedName>
        <fullName evidence="2">MarR family transcriptional regulator</fullName>
    </submittedName>
</protein>
<dbReference type="SUPFAM" id="SSF46785">
    <property type="entry name" value="Winged helix' DNA-binding domain"/>
    <property type="match status" value="1"/>
</dbReference>
<dbReference type="InterPro" id="IPR039422">
    <property type="entry name" value="MarR/SlyA-like"/>
</dbReference>
<dbReference type="OrthoDB" id="117723at2"/>
<dbReference type="Proteomes" id="UP000283474">
    <property type="component" value="Chromosome"/>
</dbReference>
<dbReference type="Pfam" id="PF01047">
    <property type="entry name" value="MarR"/>
    <property type="match status" value="1"/>
</dbReference>